<keyword evidence="4" id="KW-1185">Reference proteome</keyword>
<evidence type="ECO:0000313" key="4">
    <source>
        <dbReference type="Proteomes" id="UP001174936"/>
    </source>
</evidence>
<reference evidence="3" key="1">
    <citation type="submission" date="2023-06" db="EMBL/GenBank/DDBJ databases">
        <title>Genome-scale phylogeny and comparative genomics of the fungal order Sordariales.</title>
        <authorList>
            <consortium name="Lawrence Berkeley National Laboratory"/>
            <person name="Hensen N."/>
            <person name="Bonometti L."/>
            <person name="Westerberg I."/>
            <person name="Brannstrom I.O."/>
            <person name="Guillou S."/>
            <person name="Cros-Aarteil S."/>
            <person name="Calhoun S."/>
            <person name="Haridas S."/>
            <person name="Kuo A."/>
            <person name="Mondo S."/>
            <person name="Pangilinan J."/>
            <person name="Riley R."/>
            <person name="Labutti K."/>
            <person name="Andreopoulos B."/>
            <person name="Lipzen A."/>
            <person name="Chen C."/>
            <person name="Yanf M."/>
            <person name="Daum C."/>
            <person name="Ng V."/>
            <person name="Clum A."/>
            <person name="Steindorff A."/>
            <person name="Ohm R."/>
            <person name="Martin F."/>
            <person name="Silar P."/>
            <person name="Natvig D."/>
            <person name="Lalanne C."/>
            <person name="Gautier V."/>
            <person name="Ament-Velasquez S.L."/>
            <person name="Kruys A."/>
            <person name="Hutchinson M.I."/>
            <person name="Powell A.J."/>
            <person name="Barry K."/>
            <person name="Miller A.N."/>
            <person name="Grigoriev I.V."/>
            <person name="Debuchy R."/>
            <person name="Gladieux P."/>
            <person name="Thoren M.H."/>
            <person name="Johannesson H."/>
        </authorList>
    </citation>
    <scope>NUCLEOTIDE SEQUENCE</scope>
    <source>
        <strain evidence="3">SMH2532-1</strain>
    </source>
</reference>
<protein>
    <submittedName>
        <fullName evidence="3">Uncharacterized protein</fullName>
    </submittedName>
</protein>
<dbReference type="Gene3D" id="3.40.50.1820">
    <property type="entry name" value="alpha/beta hydrolase"/>
    <property type="match status" value="1"/>
</dbReference>
<comment type="caution">
    <text evidence="3">The sequence shown here is derived from an EMBL/GenBank/DDBJ whole genome shotgun (WGS) entry which is preliminary data.</text>
</comment>
<dbReference type="PANTHER" id="PTHR33630">
    <property type="entry name" value="CUTINASE RV1984C-RELATED-RELATED"/>
    <property type="match status" value="1"/>
</dbReference>
<proteinExistence type="predicted"/>
<name>A0AA40CSE5_9PEZI</name>
<evidence type="ECO:0000256" key="1">
    <source>
        <dbReference type="ARBA" id="ARBA00022801"/>
    </source>
</evidence>
<dbReference type="InterPro" id="IPR000675">
    <property type="entry name" value="Cutinase/axe"/>
</dbReference>
<dbReference type="Proteomes" id="UP001174936">
    <property type="component" value="Unassembled WGS sequence"/>
</dbReference>
<keyword evidence="1" id="KW-0378">Hydrolase</keyword>
<dbReference type="AlphaFoldDB" id="A0AA40CSE5"/>
<dbReference type="GO" id="GO:0052689">
    <property type="term" value="F:carboxylic ester hydrolase activity"/>
    <property type="evidence" value="ECO:0007669"/>
    <property type="project" value="UniProtKB-ARBA"/>
</dbReference>
<keyword evidence="2" id="KW-1015">Disulfide bond</keyword>
<evidence type="ECO:0000256" key="2">
    <source>
        <dbReference type="ARBA" id="ARBA00023157"/>
    </source>
</evidence>
<dbReference type="SUPFAM" id="SSF53474">
    <property type="entry name" value="alpha/beta-Hydrolases"/>
    <property type="match status" value="1"/>
</dbReference>
<sequence length="124" mass="13085">MRPSTLTLALTATHSSSAATVSETQLIARQTASSGCKDVHLFLARGAGDPYPGTQGPLVPAVCDSLPSCDHEDILYVGTFDRVCNSVQVGVVNATNQITAYAARCPESKLVLCGHSERNRPNNL</sequence>
<organism evidence="3 4">
    <name type="scientific">Cercophora newfieldiana</name>
    <dbReference type="NCBI Taxonomy" id="92897"/>
    <lineage>
        <taxon>Eukaryota</taxon>
        <taxon>Fungi</taxon>
        <taxon>Dikarya</taxon>
        <taxon>Ascomycota</taxon>
        <taxon>Pezizomycotina</taxon>
        <taxon>Sordariomycetes</taxon>
        <taxon>Sordariomycetidae</taxon>
        <taxon>Sordariales</taxon>
        <taxon>Lasiosphaeriaceae</taxon>
        <taxon>Cercophora</taxon>
    </lineage>
</organism>
<dbReference type="Pfam" id="PF01083">
    <property type="entry name" value="Cutinase"/>
    <property type="match status" value="1"/>
</dbReference>
<dbReference type="InterPro" id="IPR029058">
    <property type="entry name" value="AB_hydrolase_fold"/>
</dbReference>
<dbReference type="PANTHER" id="PTHR33630:SF13">
    <property type="entry name" value="ACETYLXYLAN ESTERASE"/>
    <property type="match status" value="1"/>
</dbReference>
<accession>A0AA40CSE5</accession>
<dbReference type="EMBL" id="JAULSV010000003">
    <property type="protein sequence ID" value="KAK0649776.1"/>
    <property type="molecule type" value="Genomic_DNA"/>
</dbReference>
<evidence type="ECO:0000313" key="3">
    <source>
        <dbReference type="EMBL" id="KAK0649776.1"/>
    </source>
</evidence>
<gene>
    <name evidence="3" type="ORF">B0T16DRAFT_389763</name>
</gene>